<evidence type="ECO:0000313" key="2">
    <source>
        <dbReference type="EMBL" id="MDK3072385.1"/>
    </source>
</evidence>
<feature type="signal peptide" evidence="1">
    <location>
        <begin position="1"/>
        <end position="32"/>
    </location>
</feature>
<sequence length="121" mass="12957">MIKQLNFAALRSGRLAALAVLATLAACSGKNANEIAFDGILFKTRTAAVDKKVSRADFTATIYAASASLDGAREAARYEGTKYCVTNYGTSDIDWMVGPDSDPARLTLVDNNITFRGRCDP</sequence>
<reference evidence="2 3" key="1">
    <citation type="submission" date="2023-05" db="EMBL/GenBank/DDBJ databases">
        <title>Sedimentitalea sp. nov. JM2-8.</title>
        <authorList>
            <person name="Huang J."/>
        </authorList>
    </citation>
    <scope>NUCLEOTIDE SEQUENCE [LARGE SCALE GENOMIC DNA]</scope>
    <source>
        <strain evidence="2 3">JM2-8</strain>
    </source>
</reference>
<accession>A0ABT7FBA0</accession>
<keyword evidence="1" id="KW-0732">Signal</keyword>
<dbReference type="Proteomes" id="UP001227126">
    <property type="component" value="Unassembled WGS sequence"/>
</dbReference>
<dbReference type="EMBL" id="JASNJE010000004">
    <property type="protein sequence ID" value="MDK3072385.1"/>
    <property type="molecule type" value="Genomic_DNA"/>
</dbReference>
<evidence type="ECO:0000256" key="1">
    <source>
        <dbReference type="SAM" id="SignalP"/>
    </source>
</evidence>
<feature type="chain" id="PRO_5045448377" description="Lipoprotein" evidence="1">
    <location>
        <begin position="33"/>
        <end position="121"/>
    </location>
</feature>
<name>A0ABT7FBA0_9RHOB</name>
<proteinExistence type="predicted"/>
<evidence type="ECO:0000313" key="3">
    <source>
        <dbReference type="Proteomes" id="UP001227126"/>
    </source>
</evidence>
<protein>
    <recommendedName>
        <fullName evidence="4">Lipoprotein</fullName>
    </recommendedName>
</protein>
<evidence type="ECO:0008006" key="4">
    <source>
        <dbReference type="Google" id="ProtNLM"/>
    </source>
</evidence>
<organism evidence="2 3">
    <name type="scientific">Sedimentitalea xiamensis</name>
    <dbReference type="NCBI Taxonomy" id="3050037"/>
    <lineage>
        <taxon>Bacteria</taxon>
        <taxon>Pseudomonadati</taxon>
        <taxon>Pseudomonadota</taxon>
        <taxon>Alphaproteobacteria</taxon>
        <taxon>Rhodobacterales</taxon>
        <taxon>Paracoccaceae</taxon>
        <taxon>Sedimentitalea</taxon>
    </lineage>
</organism>
<dbReference type="RefSeq" id="WP_284484329.1">
    <property type="nucleotide sequence ID" value="NZ_JASNJE010000004.1"/>
</dbReference>
<gene>
    <name evidence="2" type="ORF">QO034_04605</name>
</gene>
<comment type="caution">
    <text evidence="2">The sequence shown here is derived from an EMBL/GenBank/DDBJ whole genome shotgun (WGS) entry which is preliminary data.</text>
</comment>
<dbReference type="PROSITE" id="PS51257">
    <property type="entry name" value="PROKAR_LIPOPROTEIN"/>
    <property type="match status" value="1"/>
</dbReference>
<keyword evidence="3" id="KW-1185">Reference proteome</keyword>